<dbReference type="Gene3D" id="3.40.190.10">
    <property type="entry name" value="Periplasmic binding protein-like II"/>
    <property type="match status" value="2"/>
</dbReference>
<accession>A0AAV5QZ23</accession>
<dbReference type="InterPro" id="IPR011322">
    <property type="entry name" value="N-reg_PII-like_a/b"/>
</dbReference>
<dbReference type="GO" id="GO:0003879">
    <property type="term" value="F:ATP phosphoribosyltransferase activity"/>
    <property type="evidence" value="ECO:0007669"/>
    <property type="project" value="UniProtKB-EC"/>
</dbReference>
<keyword evidence="18" id="KW-1185">Reference proteome</keyword>
<dbReference type="InterPro" id="IPR020621">
    <property type="entry name" value="ATP-PRT_HisG_long"/>
</dbReference>
<dbReference type="PANTHER" id="PTHR21403">
    <property type="entry name" value="ATP PHOSPHORIBOSYLTRANSFERASE ATP-PRTASE"/>
    <property type="match status" value="1"/>
</dbReference>
<dbReference type="NCBIfam" id="TIGR00070">
    <property type="entry name" value="hisG"/>
    <property type="match status" value="1"/>
</dbReference>
<dbReference type="GO" id="GO:0000287">
    <property type="term" value="F:magnesium ion binding"/>
    <property type="evidence" value="ECO:0007669"/>
    <property type="project" value="InterPro"/>
</dbReference>
<dbReference type="FunFam" id="3.40.190.10:FF:000123">
    <property type="entry name" value="HIS1p ATP phosphoribosyltransferase"/>
    <property type="match status" value="1"/>
</dbReference>
<dbReference type="GO" id="GO:0005524">
    <property type="term" value="F:ATP binding"/>
    <property type="evidence" value="ECO:0007669"/>
    <property type="project" value="UniProtKB-KW"/>
</dbReference>
<keyword evidence="9 17" id="KW-0328">Glycosyltransferase</keyword>
<evidence type="ECO:0000256" key="8">
    <source>
        <dbReference type="ARBA" id="ARBA00022605"/>
    </source>
</evidence>
<evidence type="ECO:0000256" key="2">
    <source>
        <dbReference type="ARBA" id="ARBA00004496"/>
    </source>
</evidence>
<dbReference type="SUPFAM" id="SSF54913">
    <property type="entry name" value="GlnB-like"/>
    <property type="match status" value="1"/>
</dbReference>
<keyword evidence="10" id="KW-0808">Transferase</keyword>
<dbReference type="NCBIfam" id="TIGR03455">
    <property type="entry name" value="HisG_C-term"/>
    <property type="match status" value="1"/>
</dbReference>
<comment type="similarity">
    <text evidence="4">Belongs to the ATP phosphoribosyltransferase family.</text>
</comment>
<dbReference type="PANTHER" id="PTHR21403:SF8">
    <property type="entry name" value="ATP PHOSPHORIBOSYLTRANSFERASE"/>
    <property type="match status" value="1"/>
</dbReference>
<keyword evidence="7" id="KW-0963">Cytoplasm</keyword>
<organism evidence="17 18">
    <name type="scientific">Pichia kluyveri</name>
    <name type="common">Yeast</name>
    <dbReference type="NCBI Taxonomy" id="36015"/>
    <lineage>
        <taxon>Eukaryota</taxon>
        <taxon>Fungi</taxon>
        <taxon>Dikarya</taxon>
        <taxon>Ascomycota</taxon>
        <taxon>Saccharomycotina</taxon>
        <taxon>Pichiomycetes</taxon>
        <taxon>Pichiales</taxon>
        <taxon>Pichiaceae</taxon>
        <taxon>Pichia</taxon>
    </lineage>
</organism>
<keyword evidence="12" id="KW-0067">ATP-binding</keyword>
<evidence type="ECO:0000256" key="7">
    <source>
        <dbReference type="ARBA" id="ARBA00022490"/>
    </source>
</evidence>
<gene>
    <name evidence="17" type="ORF">DAPK24_008010</name>
</gene>
<keyword evidence="8" id="KW-0028">Amino-acid biosynthesis</keyword>
<name>A0AAV5QZ23_PICKL</name>
<dbReference type="EC" id="2.4.2.17" evidence="5"/>
<feature type="domain" description="Histidine biosynthesis HisG C-terminal" evidence="16">
    <location>
        <begin position="245"/>
        <end position="317"/>
    </location>
</feature>
<dbReference type="EMBL" id="BTGB01000001">
    <property type="protein sequence ID" value="GMM44226.1"/>
    <property type="molecule type" value="Genomic_DNA"/>
</dbReference>
<dbReference type="InterPro" id="IPR018198">
    <property type="entry name" value="ATP_PRibTrfase_CS"/>
</dbReference>
<evidence type="ECO:0000256" key="4">
    <source>
        <dbReference type="ARBA" id="ARBA00009372"/>
    </source>
</evidence>
<dbReference type="GO" id="GO:0005737">
    <property type="term" value="C:cytoplasm"/>
    <property type="evidence" value="ECO:0007669"/>
    <property type="project" value="UniProtKB-SubCell"/>
</dbReference>
<dbReference type="AlphaFoldDB" id="A0AAV5QZ23"/>
<evidence type="ECO:0000313" key="17">
    <source>
        <dbReference type="EMBL" id="GMM44226.1"/>
    </source>
</evidence>
<comment type="pathway">
    <text evidence="3">Amino-acid biosynthesis; L-histidine biosynthesis; L-histidine from 5-phospho-alpha-D-ribose 1-diphosphate: step 1/9.</text>
</comment>
<evidence type="ECO:0000256" key="12">
    <source>
        <dbReference type="ARBA" id="ARBA00022840"/>
    </source>
</evidence>
<evidence type="ECO:0000256" key="1">
    <source>
        <dbReference type="ARBA" id="ARBA00000915"/>
    </source>
</evidence>
<dbReference type="InterPro" id="IPR015867">
    <property type="entry name" value="N-reg_PII/ATP_PRibTrfase_C"/>
</dbReference>
<evidence type="ECO:0000256" key="3">
    <source>
        <dbReference type="ARBA" id="ARBA00004667"/>
    </source>
</evidence>
<dbReference type="InterPro" id="IPR013115">
    <property type="entry name" value="HisG_C"/>
</dbReference>
<evidence type="ECO:0000259" key="16">
    <source>
        <dbReference type="Pfam" id="PF08029"/>
    </source>
</evidence>
<proteinExistence type="inferred from homology"/>
<dbReference type="HAMAP" id="MF_00079">
    <property type="entry name" value="HisG_Long"/>
    <property type="match status" value="1"/>
</dbReference>
<dbReference type="FunFam" id="3.30.70.120:FF:000003">
    <property type="entry name" value="ATP phosphoribosyltransferase"/>
    <property type="match status" value="1"/>
</dbReference>
<keyword evidence="11" id="KW-0547">Nucleotide-binding</keyword>
<evidence type="ECO:0000256" key="14">
    <source>
        <dbReference type="ARBA" id="ARBA00024646"/>
    </source>
</evidence>
<feature type="domain" description="ATP phosphoribosyltransferase catalytic" evidence="15">
    <location>
        <begin position="82"/>
        <end position="239"/>
    </location>
</feature>
<dbReference type="InterPro" id="IPR013820">
    <property type="entry name" value="ATP_PRibTrfase_cat"/>
</dbReference>
<protein>
    <recommendedName>
        <fullName evidence="6">ATP phosphoribosyltransferase</fullName>
        <ecNumber evidence="5">2.4.2.17</ecNumber>
    </recommendedName>
</protein>
<evidence type="ECO:0000256" key="5">
    <source>
        <dbReference type="ARBA" id="ARBA00011946"/>
    </source>
</evidence>
<dbReference type="SUPFAM" id="SSF53850">
    <property type="entry name" value="Periplasmic binding protein-like II"/>
    <property type="match status" value="1"/>
</dbReference>
<evidence type="ECO:0000313" key="18">
    <source>
        <dbReference type="Proteomes" id="UP001378960"/>
    </source>
</evidence>
<comment type="caution">
    <text evidence="17">The sequence shown here is derived from an EMBL/GenBank/DDBJ whole genome shotgun (WGS) entry which is preliminary data.</text>
</comment>
<sequence length="320" mass="35267">MIESLLRVILRAYSSYSIFSYTTMDLVNHMTDRLLFAVPKKGRLYEKCYNMLKGADIQFNRSNRLDIALCINLPIALIFLPAADIPTFVGEGRCDIGITGYDQVMESNVDVEMGMDLSFGKCKLQIQVPQNGPYQNPNDLIGKTIVSSFTSLTRKYFEKLEGVPEGGNLKTKIKFVGGSVEASCALGVGDAIVDLVESGETMKAAGLHAIETILDTSAHLILSKNPSHPELLELIQSRFEGLLAANKYVLCNYNAPRDKLPDLLKVTPGRRAATVSPLEDDNWVAVSSMVERKDIAIKMDQLKKLGASDILTLEITNCRV</sequence>
<dbReference type="Proteomes" id="UP001378960">
    <property type="component" value="Unassembled WGS sequence"/>
</dbReference>
<evidence type="ECO:0000259" key="15">
    <source>
        <dbReference type="Pfam" id="PF01634"/>
    </source>
</evidence>
<evidence type="ECO:0000256" key="6">
    <source>
        <dbReference type="ARBA" id="ARBA00020998"/>
    </source>
</evidence>
<dbReference type="Pfam" id="PF01634">
    <property type="entry name" value="HisG"/>
    <property type="match status" value="1"/>
</dbReference>
<dbReference type="InterPro" id="IPR001348">
    <property type="entry name" value="ATP_PRibTrfase_HisG"/>
</dbReference>
<keyword evidence="13" id="KW-0368">Histidine biosynthesis</keyword>
<dbReference type="Pfam" id="PF08029">
    <property type="entry name" value="HisG_C"/>
    <property type="match status" value="1"/>
</dbReference>
<evidence type="ECO:0000256" key="13">
    <source>
        <dbReference type="ARBA" id="ARBA00023102"/>
    </source>
</evidence>
<comment type="catalytic activity">
    <reaction evidence="1">
        <text>1-(5-phospho-beta-D-ribosyl)-ATP + diphosphate = 5-phospho-alpha-D-ribose 1-diphosphate + ATP</text>
        <dbReference type="Rhea" id="RHEA:18473"/>
        <dbReference type="ChEBI" id="CHEBI:30616"/>
        <dbReference type="ChEBI" id="CHEBI:33019"/>
        <dbReference type="ChEBI" id="CHEBI:58017"/>
        <dbReference type="ChEBI" id="CHEBI:73183"/>
        <dbReference type="EC" id="2.4.2.17"/>
    </reaction>
</comment>
<dbReference type="PROSITE" id="PS01316">
    <property type="entry name" value="ATP_P_PHORIBOSYLTR"/>
    <property type="match status" value="1"/>
</dbReference>
<dbReference type="Gene3D" id="3.30.70.120">
    <property type="match status" value="1"/>
</dbReference>
<evidence type="ECO:0000256" key="10">
    <source>
        <dbReference type="ARBA" id="ARBA00022679"/>
    </source>
</evidence>
<evidence type="ECO:0000256" key="9">
    <source>
        <dbReference type="ARBA" id="ARBA00022676"/>
    </source>
</evidence>
<dbReference type="GO" id="GO:0000105">
    <property type="term" value="P:L-histidine biosynthetic process"/>
    <property type="evidence" value="ECO:0007669"/>
    <property type="project" value="UniProtKB-KW"/>
</dbReference>
<evidence type="ECO:0000256" key="11">
    <source>
        <dbReference type="ARBA" id="ARBA00022741"/>
    </source>
</evidence>
<comment type="subcellular location">
    <subcellularLocation>
        <location evidence="2">Cytoplasm</location>
    </subcellularLocation>
</comment>
<reference evidence="17 18" key="1">
    <citation type="journal article" date="2023" name="Elife">
        <title>Identification of key yeast species and microbe-microbe interactions impacting larval growth of Drosophila in the wild.</title>
        <authorList>
            <person name="Mure A."/>
            <person name="Sugiura Y."/>
            <person name="Maeda R."/>
            <person name="Honda K."/>
            <person name="Sakurai N."/>
            <person name="Takahashi Y."/>
            <person name="Watada M."/>
            <person name="Katoh T."/>
            <person name="Gotoh A."/>
            <person name="Gotoh Y."/>
            <person name="Taniguchi I."/>
            <person name="Nakamura K."/>
            <person name="Hayashi T."/>
            <person name="Katayama T."/>
            <person name="Uemura T."/>
            <person name="Hattori Y."/>
        </authorList>
    </citation>
    <scope>NUCLEOTIDE SEQUENCE [LARGE SCALE GENOMIC DNA]</scope>
    <source>
        <strain evidence="17 18">PK-24</strain>
    </source>
</reference>
<comment type="function">
    <text evidence="14">Catalyzes the condensation of ATP and 5-phosphoribose 1-diphosphate to form N'-(5'-phosphoribosyl)-ATP (PR-ATP). Has a crucial role in the pathway because the rate of histidine biosynthesis seems to be controlled primarily by regulation of the enzymatic activity.</text>
</comment>